<dbReference type="GO" id="GO:0048472">
    <property type="term" value="F:threonine-phosphate decarboxylase activity"/>
    <property type="evidence" value="ECO:0007669"/>
    <property type="project" value="UniProtKB-EC"/>
</dbReference>
<comment type="function">
    <text evidence="2">Decarboxylates L-threonine-O-3-phosphate to yield (R)-1-amino-2-propanol O-2-phosphate, the precursor for the linkage between the nucleotide loop and the corrin ring in cobalamin.</text>
</comment>
<dbReference type="InterPro" id="IPR015421">
    <property type="entry name" value="PyrdxlP-dep_Trfase_major"/>
</dbReference>
<dbReference type="PANTHER" id="PTHR42885:SF1">
    <property type="entry name" value="THREONINE-PHOSPHATE DECARBOXYLASE"/>
    <property type="match status" value="1"/>
</dbReference>
<comment type="cofactor">
    <cofactor evidence="1">
        <name>pyridoxal 5'-phosphate</name>
        <dbReference type="ChEBI" id="CHEBI:597326"/>
    </cofactor>
</comment>
<evidence type="ECO:0000256" key="2">
    <source>
        <dbReference type="ARBA" id="ARBA00003444"/>
    </source>
</evidence>
<gene>
    <name evidence="11" type="ORF">HZF24_16395</name>
</gene>
<dbReference type="Gene3D" id="3.90.1150.10">
    <property type="entry name" value="Aspartate Aminotransferase, domain 1"/>
    <property type="match status" value="1"/>
</dbReference>
<comment type="pathway">
    <text evidence="3">Cofactor biosynthesis; adenosylcobalamin biosynthesis.</text>
</comment>
<evidence type="ECO:0000256" key="6">
    <source>
        <dbReference type="ARBA" id="ARBA00022898"/>
    </source>
</evidence>
<comment type="caution">
    <text evidence="11">The sequence shown here is derived from an EMBL/GenBank/DDBJ whole genome shotgun (WGS) entry which is preliminary data.</text>
</comment>
<keyword evidence="7 11" id="KW-0456">Lyase</keyword>
<evidence type="ECO:0000256" key="7">
    <source>
        <dbReference type="ARBA" id="ARBA00023239"/>
    </source>
</evidence>
<dbReference type="SUPFAM" id="SSF53383">
    <property type="entry name" value="PLP-dependent transferases"/>
    <property type="match status" value="1"/>
</dbReference>
<reference evidence="11" key="1">
    <citation type="submission" date="2020-07" db="EMBL/GenBank/DDBJ databases">
        <title>Genomic analysis of a strain of Sedimentibacter Hydroxybenzoicus DSM7310.</title>
        <authorList>
            <person name="Ma S."/>
        </authorList>
    </citation>
    <scope>NUCLEOTIDE SEQUENCE</scope>
    <source>
        <strain evidence="11">DSM 7310</strain>
    </source>
</reference>
<feature type="domain" description="Aminotransferase class I/classII large" evidence="10">
    <location>
        <begin position="21"/>
        <end position="345"/>
    </location>
</feature>
<evidence type="ECO:0000313" key="12">
    <source>
        <dbReference type="Proteomes" id="UP000611629"/>
    </source>
</evidence>
<evidence type="ECO:0000256" key="4">
    <source>
        <dbReference type="ARBA" id="ARBA00012285"/>
    </source>
</evidence>
<evidence type="ECO:0000256" key="5">
    <source>
        <dbReference type="ARBA" id="ARBA00022573"/>
    </source>
</evidence>
<dbReference type="InterPro" id="IPR004839">
    <property type="entry name" value="Aminotransferase_I/II_large"/>
</dbReference>
<dbReference type="NCBIfam" id="TIGR01140">
    <property type="entry name" value="L_thr_O3P_dcar"/>
    <property type="match status" value="1"/>
</dbReference>
<keyword evidence="6" id="KW-0663">Pyridoxal phosphate</keyword>
<organism evidence="11 12">
    <name type="scientific">Sedimentibacter hydroxybenzoicus DSM 7310</name>
    <dbReference type="NCBI Taxonomy" id="1123245"/>
    <lineage>
        <taxon>Bacteria</taxon>
        <taxon>Bacillati</taxon>
        <taxon>Bacillota</taxon>
        <taxon>Tissierellia</taxon>
        <taxon>Sedimentibacter</taxon>
    </lineage>
</organism>
<dbReference type="RefSeq" id="WP_179239449.1">
    <property type="nucleotide sequence ID" value="NZ_JACBNQ010000027.1"/>
</dbReference>
<keyword evidence="12" id="KW-1185">Reference proteome</keyword>
<dbReference type="GO" id="GO:0030170">
    <property type="term" value="F:pyridoxal phosphate binding"/>
    <property type="evidence" value="ECO:0007669"/>
    <property type="project" value="InterPro"/>
</dbReference>
<dbReference type="GO" id="GO:0009236">
    <property type="term" value="P:cobalamin biosynthetic process"/>
    <property type="evidence" value="ECO:0007669"/>
    <property type="project" value="UniProtKB-KW"/>
</dbReference>
<evidence type="ECO:0000256" key="1">
    <source>
        <dbReference type="ARBA" id="ARBA00001933"/>
    </source>
</evidence>
<dbReference type="CDD" id="cd00609">
    <property type="entry name" value="AAT_like"/>
    <property type="match status" value="1"/>
</dbReference>
<evidence type="ECO:0000313" key="11">
    <source>
        <dbReference type="EMBL" id="NYB75730.1"/>
    </source>
</evidence>
<evidence type="ECO:0000256" key="9">
    <source>
        <dbReference type="ARBA" id="ARBA00048531"/>
    </source>
</evidence>
<sequence>MEKHGADIFTAAQISGIDENNIIDFSSNINPLGIPARVEKAIMGSVKYSDRYPDIHYRGLIEGISLYENVPASYIFPSNGAAEGIFRIALCLKPDYALLTAPTFSEYESALETVDCSIKYYNLNENENFKITSGIFYEINAVDIVFICNPNNPTGQITDNNLLEKIIAQCKLSDKVVVIDECFMDFVEDKEKFSVSHLLKKYDNLIILKAFTKIFAIPGIRLGYCMSSNEKIIDNLKKAGPPWNVSAPAQEAALAAVKEKDYVSQSTEYIKNQRKYLVEEIKKLNINIYDSYANYILFKISDNIDLKEEFLKKGILIRSCANYKNLSDKYYRIAVKREKENELFIEILKEIMVGG</sequence>
<dbReference type="InterPro" id="IPR015422">
    <property type="entry name" value="PyrdxlP-dep_Trfase_small"/>
</dbReference>
<comment type="catalytic activity">
    <reaction evidence="9">
        <text>O-phospho-L-threonine + H(+) = (R)-1-aminopropan-2-yl phosphate + CO2</text>
        <dbReference type="Rhea" id="RHEA:11492"/>
        <dbReference type="ChEBI" id="CHEBI:15378"/>
        <dbReference type="ChEBI" id="CHEBI:16526"/>
        <dbReference type="ChEBI" id="CHEBI:58563"/>
        <dbReference type="ChEBI" id="CHEBI:58675"/>
        <dbReference type="EC" id="4.1.1.81"/>
    </reaction>
</comment>
<keyword evidence="5" id="KW-0169">Cobalamin biosynthesis</keyword>
<dbReference type="Gene3D" id="3.40.640.10">
    <property type="entry name" value="Type I PLP-dependent aspartate aminotransferase-like (Major domain)"/>
    <property type="match status" value="1"/>
</dbReference>
<evidence type="ECO:0000256" key="8">
    <source>
        <dbReference type="ARBA" id="ARBA00029996"/>
    </source>
</evidence>
<dbReference type="EC" id="4.1.1.81" evidence="4"/>
<dbReference type="AlphaFoldDB" id="A0A974GY37"/>
<proteinExistence type="predicted"/>
<dbReference type="InterPro" id="IPR015424">
    <property type="entry name" value="PyrdxlP-dep_Trfase"/>
</dbReference>
<evidence type="ECO:0000259" key="10">
    <source>
        <dbReference type="Pfam" id="PF00155"/>
    </source>
</evidence>
<dbReference type="PANTHER" id="PTHR42885">
    <property type="entry name" value="HISTIDINOL-PHOSPHATE AMINOTRANSFERASE-RELATED"/>
    <property type="match status" value="1"/>
</dbReference>
<protein>
    <recommendedName>
        <fullName evidence="4">threonine-phosphate decarboxylase</fullName>
        <ecNumber evidence="4">4.1.1.81</ecNumber>
    </recommendedName>
    <alternativeName>
        <fullName evidence="8">L-threonine-O-3-phosphate decarboxylase</fullName>
    </alternativeName>
</protein>
<dbReference type="Proteomes" id="UP000611629">
    <property type="component" value="Unassembled WGS sequence"/>
</dbReference>
<name>A0A974GY37_SEDHY</name>
<dbReference type="Pfam" id="PF00155">
    <property type="entry name" value="Aminotran_1_2"/>
    <property type="match status" value="1"/>
</dbReference>
<dbReference type="InterPro" id="IPR005860">
    <property type="entry name" value="CobD"/>
</dbReference>
<accession>A0A974GY37</accession>
<evidence type="ECO:0000256" key="3">
    <source>
        <dbReference type="ARBA" id="ARBA00004953"/>
    </source>
</evidence>
<dbReference type="EMBL" id="JACBNQ010000027">
    <property type="protein sequence ID" value="NYB75730.1"/>
    <property type="molecule type" value="Genomic_DNA"/>
</dbReference>